<dbReference type="InterPro" id="IPR027640">
    <property type="entry name" value="Kinesin-like_fam"/>
</dbReference>
<keyword evidence="1" id="KW-0175">Coiled coil</keyword>
<protein>
    <recommendedName>
        <fullName evidence="4">Kinesin motor domain-containing protein</fullName>
    </recommendedName>
</protein>
<comment type="caution">
    <text evidence="5">The sequence shown here is derived from an EMBL/GenBank/DDBJ whole genome shotgun (WGS) entry which is preliminary data.</text>
</comment>
<dbReference type="PANTHER" id="PTHR47968">
    <property type="entry name" value="CENTROMERE PROTEIN E"/>
    <property type="match status" value="1"/>
</dbReference>
<accession>A0A9P8TR11</accession>
<comment type="caution">
    <text evidence="3">Lacks conserved residue(s) required for the propagation of feature annotation.</text>
</comment>
<feature type="domain" description="Kinesin motor" evidence="4">
    <location>
        <begin position="1"/>
        <end position="199"/>
    </location>
</feature>
<name>A0A9P8TR11_WICPI</name>
<reference evidence="5" key="1">
    <citation type="journal article" date="2021" name="Open Biol.">
        <title>Shared evolutionary footprints suggest mitochondrial oxidative damage underlies multiple complex I losses in fungi.</title>
        <authorList>
            <person name="Schikora-Tamarit M.A."/>
            <person name="Marcet-Houben M."/>
            <person name="Nosek J."/>
            <person name="Gabaldon T."/>
        </authorList>
    </citation>
    <scope>NUCLEOTIDE SEQUENCE</scope>
    <source>
        <strain evidence="5">CBS2887</strain>
    </source>
</reference>
<reference evidence="5" key="2">
    <citation type="submission" date="2021-01" db="EMBL/GenBank/DDBJ databases">
        <authorList>
            <person name="Schikora-Tamarit M.A."/>
        </authorList>
    </citation>
    <scope>NUCLEOTIDE SEQUENCE</scope>
    <source>
        <strain evidence="5">CBS2887</strain>
    </source>
</reference>
<dbReference type="SUPFAM" id="SSF52540">
    <property type="entry name" value="P-loop containing nucleoside triphosphate hydrolases"/>
    <property type="match status" value="1"/>
</dbReference>
<dbReference type="PRINTS" id="PR00380">
    <property type="entry name" value="KINESINHEAVY"/>
</dbReference>
<dbReference type="AlphaFoldDB" id="A0A9P8TR11"/>
<dbReference type="Pfam" id="PF00225">
    <property type="entry name" value="Kinesin"/>
    <property type="match status" value="1"/>
</dbReference>
<dbReference type="PANTHER" id="PTHR47968:SF75">
    <property type="entry name" value="CENTROMERE-ASSOCIATED PROTEIN E"/>
    <property type="match status" value="1"/>
</dbReference>
<dbReference type="Proteomes" id="UP000774326">
    <property type="component" value="Unassembled WGS sequence"/>
</dbReference>
<dbReference type="GO" id="GO:0008017">
    <property type="term" value="F:microtubule binding"/>
    <property type="evidence" value="ECO:0007669"/>
    <property type="project" value="InterPro"/>
</dbReference>
<feature type="non-terminal residue" evidence="5">
    <location>
        <position position="199"/>
    </location>
</feature>
<evidence type="ECO:0000313" key="6">
    <source>
        <dbReference type="Proteomes" id="UP000774326"/>
    </source>
</evidence>
<evidence type="ECO:0000259" key="4">
    <source>
        <dbReference type="PROSITE" id="PS50067"/>
    </source>
</evidence>
<keyword evidence="6" id="KW-1185">Reference proteome</keyword>
<dbReference type="Gene3D" id="3.40.850.10">
    <property type="entry name" value="Kinesin motor domain"/>
    <property type="match status" value="1"/>
</dbReference>
<dbReference type="GO" id="GO:0007018">
    <property type="term" value="P:microtubule-based movement"/>
    <property type="evidence" value="ECO:0007669"/>
    <property type="project" value="InterPro"/>
</dbReference>
<evidence type="ECO:0000256" key="1">
    <source>
        <dbReference type="ARBA" id="ARBA00023054"/>
    </source>
</evidence>
<dbReference type="OrthoDB" id="3176171at2759"/>
<dbReference type="SMART" id="SM00129">
    <property type="entry name" value="KISc"/>
    <property type="match status" value="1"/>
</dbReference>
<dbReference type="EMBL" id="JAEUBG010000165">
    <property type="protein sequence ID" value="KAH3688773.1"/>
    <property type="molecule type" value="Genomic_DNA"/>
</dbReference>
<dbReference type="GO" id="GO:0003777">
    <property type="term" value="F:microtubule motor activity"/>
    <property type="evidence" value="ECO:0007669"/>
    <property type="project" value="InterPro"/>
</dbReference>
<dbReference type="InterPro" id="IPR001752">
    <property type="entry name" value="Kinesin_motor_dom"/>
</dbReference>
<dbReference type="InterPro" id="IPR036961">
    <property type="entry name" value="Kinesin_motor_dom_sf"/>
</dbReference>
<dbReference type="PROSITE" id="PS50067">
    <property type="entry name" value="KINESIN_MOTOR_2"/>
    <property type="match status" value="1"/>
</dbReference>
<evidence type="ECO:0000256" key="3">
    <source>
        <dbReference type="PROSITE-ProRule" id="PRU00283"/>
    </source>
</evidence>
<dbReference type="InterPro" id="IPR027417">
    <property type="entry name" value="P-loop_NTPase"/>
</dbReference>
<sequence>TMMGSKNERGLIPLVCVSLFTKLKQQIDTKFEVKVSFIEIYQANVVDLLGTGEKLRVRENSNRVPFVENLSEYTVGSSQEIMELLAKGFDKRTTAETHLNKQSSRSHSILTVTVVQEQFDPDTNSFVKLKSNLKLVDLAGSEKFVASDGLEKIRQQEGSKINKSLVTLGRILTLLAESPKQRTVIPYRESILTWLLKDS</sequence>
<proteinExistence type="inferred from homology"/>
<keyword evidence="2" id="KW-0505">Motor protein</keyword>
<evidence type="ECO:0000313" key="5">
    <source>
        <dbReference type="EMBL" id="KAH3688773.1"/>
    </source>
</evidence>
<gene>
    <name evidence="5" type="ORF">WICPIJ_000242</name>
</gene>
<dbReference type="GO" id="GO:0005524">
    <property type="term" value="F:ATP binding"/>
    <property type="evidence" value="ECO:0007669"/>
    <property type="project" value="InterPro"/>
</dbReference>
<comment type="similarity">
    <text evidence="3">Belongs to the TRAFAC class myosin-kinesin ATPase superfamily. Kinesin family.</text>
</comment>
<organism evidence="5 6">
    <name type="scientific">Wickerhamomyces pijperi</name>
    <name type="common">Yeast</name>
    <name type="synonym">Pichia pijperi</name>
    <dbReference type="NCBI Taxonomy" id="599730"/>
    <lineage>
        <taxon>Eukaryota</taxon>
        <taxon>Fungi</taxon>
        <taxon>Dikarya</taxon>
        <taxon>Ascomycota</taxon>
        <taxon>Saccharomycotina</taxon>
        <taxon>Saccharomycetes</taxon>
        <taxon>Phaffomycetales</taxon>
        <taxon>Wickerhamomycetaceae</taxon>
        <taxon>Wickerhamomyces</taxon>
    </lineage>
</organism>
<evidence type="ECO:0000256" key="2">
    <source>
        <dbReference type="ARBA" id="ARBA00023175"/>
    </source>
</evidence>
<feature type="non-terminal residue" evidence="5">
    <location>
        <position position="1"/>
    </location>
</feature>